<dbReference type="RefSeq" id="WP_161814085.1">
    <property type="nucleotide sequence ID" value="NZ_BLJN01000004.1"/>
</dbReference>
<protein>
    <submittedName>
        <fullName evidence="3">Sugar transporter</fullName>
    </submittedName>
</protein>
<feature type="transmembrane region" description="Helical" evidence="2">
    <location>
        <begin position="232"/>
        <end position="257"/>
    </location>
</feature>
<dbReference type="GO" id="GO:0008643">
    <property type="term" value="P:carbohydrate transport"/>
    <property type="evidence" value="ECO:0007669"/>
    <property type="project" value="InterPro"/>
</dbReference>
<dbReference type="PANTHER" id="PTHR11328:SF24">
    <property type="entry name" value="MAJOR FACILITATOR SUPERFAMILY (MFS) PROFILE DOMAIN-CONTAINING PROTEIN"/>
    <property type="match status" value="1"/>
</dbReference>
<comment type="similarity">
    <text evidence="1">Belongs to the sodium:galactoside symporter (TC 2.A.2) family.</text>
</comment>
<feature type="transmembrane region" description="Helical" evidence="2">
    <location>
        <begin position="84"/>
        <end position="104"/>
    </location>
</feature>
<keyword evidence="3" id="KW-0813">Transport</keyword>
<keyword evidence="3" id="KW-0762">Sugar transport</keyword>
<feature type="transmembrane region" description="Helical" evidence="2">
    <location>
        <begin position="406"/>
        <end position="428"/>
    </location>
</feature>
<keyword evidence="4" id="KW-1185">Reference proteome</keyword>
<feature type="transmembrane region" description="Helical" evidence="2">
    <location>
        <begin position="374"/>
        <end position="394"/>
    </location>
</feature>
<dbReference type="EMBL" id="BLJN01000004">
    <property type="protein sequence ID" value="GFE82441.1"/>
    <property type="molecule type" value="Genomic_DNA"/>
</dbReference>
<accession>A0A829YHY7</accession>
<proteinExistence type="inferred from homology"/>
<feature type="transmembrane region" description="Helical" evidence="2">
    <location>
        <begin position="322"/>
        <end position="345"/>
    </location>
</feature>
<feature type="transmembrane region" description="Helical" evidence="2">
    <location>
        <begin position="110"/>
        <end position="131"/>
    </location>
</feature>
<evidence type="ECO:0000313" key="4">
    <source>
        <dbReference type="Proteomes" id="UP000445000"/>
    </source>
</evidence>
<evidence type="ECO:0000256" key="2">
    <source>
        <dbReference type="SAM" id="Phobius"/>
    </source>
</evidence>
<evidence type="ECO:0000256" key="1">
    <source>
        <dbReference type="ARBA" id="ARBA00009617"/>
    </source>
</evidence>
<dbReference type="GO" id="GO:0015293">
    <property type="term" value="F:symporter activity"/>
    <property type="evidence" value="ECO:0007669"/>
    <property type="project" value="InterPro"/>
</dbReference>
<dbReference type="GO" id="GO:0005886">
    <property type="term" value="C:plasma membrane"/>
    <property type="evidence" value="ECO:0007669"/>
    <property type="project" value="TreeGrafter"/>
</dbReference>
<reference evidence="4" key="1">
    <citation type="submission" date="2020-01" db="EMBL/GenBank/DDBJ databases">
        <title>'Steroidobacter agaridevorans' sp. nov., agar-degrading bacteria isolated from rhizosphere soils.</title>
        <authorList>
            <person name="Ikenaga M."/>
            <person name="Kataoka M."/>
            <person name="Murouchi A."/>
            <person name="Katsuragi S."/>
            <person name="Sakai M."/>
        </authorList>
    </citation>
    <scope>NUCLEOTIDE SEQUENCE [LARGE SCALE GENOMIC DNA]</scope>
    <source>
        <strain evidence="4">YU21-B</strain>
    </source>
</reference>
<organism evidence="3 4">
    <name type="scientific">Steroidobacter agaridevorans</name>
    <dbReference type="NCBI Taxonomy" id="2695856"/>
    <lineage>
        <taxon>Bacteria</taxon>
        <taxon>Pseudomonadati</taxon>
        <taxon>Pseudomonadota</taxon>
        <taxon>Gammaproteobacteria</taxon>
        <taxon>Steroidobacterales</taxon>
        <taxon>Steroidobacteraceae</taxon>
        <taxon>Steroidobacter</taxon>
    </lineage>
</organism>
<feature type="transmembrane region" description="Helical" evidence="2">
    <location>
        <begin position="45"/>
        <end position="63"/>
    </location>
</feature>
<dbReference type="CDD" id="cd17332">
    <property type="entry name" value="MFS_MelB_like"/>
    <property type="match status" value="1"/>
</dbReference>
<evidence type="ECO:0000313" key="3">
    <source>
        <dbReference type="EMBL" id="GFE82441.1"/>
    </source>
</evidence>
<dbReference type="InterPro" id="IPR001927">
    <property type="entry name" value="Na/Gal_symport"/>
</dbReference>
<feature type="transmembrane region" description="Helical" evidence="2">
    <location>
        <begin position="269"/>
        <end position="289"/>
    </location>
</feature>
<keyword evidence="2" id="KW-0812">Transmembrane</keyword>
<dbReference type="AlphaFoldDB" id="A0A829YHY7"/>
<feature type="transmembrane region" description="Helical" evidence="2">
    <location>
        <begin position="296"/>
        <end position="316"/>
    </location>
</feature>
<dbReference type="InterPro" id="IPR036259">
    <property type="entry name" value="MFS_trans_sf"/>
</dbReference>
<name>A0A829YHY7_9GAMM</name>
<dbReference type="SUPFAM" id="SSF103473">
    <property type="entry name" value="MFS general substrate transporter"/>
    <property type="match status" value="1"/>
</dbReference>
<sequence length="464" mass="50033">MSRPHPSKLSFGNIVGYGAGDFGFNLSFTFCSLFLLYFYTDVLELNASTAGLIIMVALVWEGISDPIIGLITNRTNTRWGRYRPYILFGSVPLGLSVVAMFLPLDLPAGALVAYCFATHIVYRTVFTFVNIPYIALSAQMTQDSDTRGQLAAARMLFAIACGLLLSALTLPVSKALGGGRTGFFLISVVYSLVATVILLLTFASTKEVIDESRQEHPDLRSMLSTLRANRPFILLFVATALGATGYTMSGKALIYYLKYWVGSESMVTTGLVVTLGAAALAMIPWMMIARRVSKRVVWLAGVSLNVLAYVVILAVAPRGGPVLWLVLIAVGIGNSAFILNVWSMLPDTVEYGEWKTGTRAEGASFGLMAFSQKVALGIGTGLVGILLDSIGYVANRPQSAETLQGITLLYGAGPLVLFAASLVAIWAYPLDGKTHRRLVRAIEYRRVRARRRAVALNAAKAGAS</sequence>
<dbReference type="Pfam" id="PF13347">
    <property type="entry name" value="MFS_2"/>
    <property type="match status" value="1"/>
</dbReference>
<keyword evidence="2" id="KW-1133">Transmembrane helix</keyword>
<dbReference type="PANTHER" id="PTHR11328">
    <property type="entry name" value="MAJOR FACILITATOR SUPERFAMILY DOMAIN-CONTAINING PROTEIN"/>
    <property type="match status" value="1"/>
</dbReference>
<dbReference type="Gene3D" id="1.20.1250.20">
    <property type="entry name" value="MFS general substrate transporter like domains"/>
    <property type="match status" value="2"/>
</dbReference>
<dbReference type="NCBIfam" id="TIGR00792">
    <property type="entry name" value="gph"/>
    <property type="match status" value="1"/>
</dbReference>
<gene>
    <name evidence="3" type="ORF">GCM10011487_44410</name>
</gene>
<keyword evidence="2" id="KW-0472">Membrane</keyword>
<dbReference type="Proteomes" id="UP000445000">
    <property type="component" value="Unassembled WGS sequence"/>
</dbReference>
<feature type="transmembrane region" description="Helical" evidence="2">
    <location>
        <begin position="182"/>
        <end position="203"/>
    </location>
</feature>
<feature type="transmembrane region" description="Helical" evidence="2">
    <location>
        <begin position="151"/>
        <end position="170"/>
    </location>
</feature>
<feature type="transmembrane region" description="Helical" evidence="2">
    <location>
        <begin position="21"/>
        <end position="39"/>
    </location>
</feature>
<dbReference type="GO" id="GO:0006814">
    <property type="term" value="P:sodium ion transport"/>
    <property type="evidence" value="ECO:0007669"/>
    <property type="project" value="InterPro"/>
</dbReference>
<dbReference type="InterPro" id="IPR039672">
    <property type="entry name" value="MFS_2"/>
</dbReference>
<comment type="caution">
    <text evidence="3">The sequence shown here is derived from an EMBL/GenBank/DDBJ whole genome shotgun (WGS) entry which is preliminary data.</text>
</comment>